<keyword evidence="3" id="KW-0611">Plant defense</keyword>
<dbReference type="EMBL" id="GGFL01008975">
    <property type="protein sequence ID" value="MBW73153.1"/>
    <property type="molecule type" value="Transcribed_RNA"/>
</dbReference>
<protein>
    <submittedName>
        <fullName evidence="6">Putative secreted protein</fullName>
    </submittedName>
</protein>
<evidence type="ECO:0000256" key="5">
    <source>
        <dbReference type="SAM" id="SignalP"/>
    </source>
</evidence>
<evidence type="ECO:0000256" key="4">
    <source>
        <dbReference type="ARBA" id="ARBA00023157"/>
    </source>
</evidence>
<sequence>MLLPTLSISLVCCCWLTAPRDPFGDCNHKCLPCFFLLPSVQSRKQEAKRLPEIETAVAIEPFAALLHHRTREGDFCHLVWGVSPPPLQTLNVLLSALQHWPFFSLVCH</sequence>
<reference evidence="6" key="1">
    <citation type="submission" date="2018-01" db="EMBL/GenBank/DDBJ databases">
        <title>An insight into the sialome of Amazonian anophelines.</title>
        <authorList>
            <person name="Ribeiro J.M."/>
            <person name="Scarpassa V."/>
            <person name="Calvo E."/>
        </authorList>
    </citation>
    <scope>NUCLEOTIDE SEQUENCE</scope>
</reference>
<dbReference type="GO" id="GO:0006952">
    <property type="term" value="P:defense response"/>
    <property type="evidence" value="ECO:0007669"/>
    <property type="project" value="UniProtKB-KW"/>
</dbReference>
<dbReference type="InterPro" id="IPR001010">
    <property type="entry name" value="Thionin"/>
</dbReference>
<keyword evidence="4" id="KW-1015">Disulfide bond</keyword>
<dbReference type="PROSITE" id="PS00271">
    <property type="entry name" value="THIONIN"/>
    <property type="match status" value="1"/>
</dbReference>
<evidence type="ECO:0000256" key="1">
    <source>
        <dbReference type="ARBA" id="ARBA00004613"/>
    </source>
</evidence>
<evidence type="ECO:0000313" key="6">
    <source>
        <dbReference type="EMBL" id="MBW73153.1"/>
    </source>
</evidence>
<dbReference type="AlphaFoldDB" id="A0A2M4D6H2"/>
<keyword evidence="2" id="KW-0964">Secreted</keyword>
<keyword evidence="5" id="KW-0732">Signal</keyword>
<evidence type="ECO:0000256" key="2">
    <source>
        <dbReference type="ARBA" id="ARBA00022525"/>
    </source>
</evidence>
<evidence type="ECO:0000256" key="3">
    <source>
        <dbReference type="ARBA" id="ARBA00022821"/>
    </source>
</evidence>
<comment type="subcellular location">
    <subcellularLocation>
        <location evidence="1">Secreted</location>
    </subcellularLocation>
</comment>
<name>A0A2M4D6H2_ANODA</name>
<feature type="signal peptide" evidence="5">
    <location>
        <begin position="1"/>
        <end position="19"/>
    </location>
</feature>
<feature type="chain" id="PRO_5014708074" evidence="5">
    <location>
        <begin position="20"/>
        <end position="108"/>
    </location>
</feature>
<proteinExistence type="predicted"/>
<dbReference type="GO" id="GO:0005576">
    <property type="term" value="C:extracellular region"/>
    <property type="evidence" value="ECO:0007669"/>
    <property type="project" value="UniProtKB-SubCell"/>
</dbReference>
<accession>A0A2M4D6H2</accession>
<organism evidence="6">
    <name type="scientific">Anopheles darlingi</name>
    <name type="common">Mosquito</name>
    <dbReference type="NCBI Taxonomy" id="43151"/>
    <lineage>
        <taxon>Eukaryota</taxon>
        <taxon>Metazoa</taxon>
        <taxon>Ecdysozoa</taxon>
        <taxon>Arthropoda</taxon>
        <taxon>Hexapoda</taxon>
        <taxon>Insecta</taxon>
        <taxon>Pterygota</taxon>
        <taxon>Neoptera</taxon>
        <taxon>Endopterygota</taxon>
        <taxon>Diptera</taxon>
        <taxon>Nematocera</taxon>
        <taxon>Culicoidea</taxon>
        <taxon>Culicidae</taxon>
        <taxon>Anophelinae</taxon>
        <taxon>Anopheles</taxon>
    </lineage>
</organism>